<name>A0A0G8AWV0_9SYNE</name>
<sequence length="59" mass="6976">RIAGIPADHWILFFKRHAEAKDPAEILVHLERDLRKMGLHKDVAADFAEMIPRIVKWFR</sequence>
<organism evidence="1 2">
    <name type="scientific">Candidatus Synechococcus spongiarum 15L</name>
    <dbReference type="NCBI Taxonomy" id="1608419"/>
    <lineage>
        <taxon>Bacteria</taxon>
        <taxon>Bacillati</taxon>
        <taxon>Cyanobacteriota</taxon>
        <taxon>Cyanophyceae</taxon>
        <taxon>Synechococcales</taxon>
        <taxon>Synechococcaceae</taxon>
        <taxon>Synechococcus</taxon>
    </lineage>
</organism>
<reference evidence="1 2" key="1">
    <citation type="submission" date="2015-02" db="EMBL/GenBank/DDBJ databases">
        <authorList>
            <person name="Slaby B."/>
            <person name="Hentschel U."/>
        </authorList>
    </citation>
    <scope>NUCLEOTIDE SEQUENCE [LARGE SCALE GENOMIC DNA]</scope>
    <source>
        <strain evidence="1">15L</strain>
    </source>
</reference>
<dbReference type="Proteomes" id="UP000035037">
    <property type="component" value="Unassembled WGS sequence"/>
</dbReference>
<evidence type="ECO:0000313" key="2">
    <source>
        <dbReference type="Proteomes" id="UP000035037"/>
    </source>
</evidence>
<reference evidence="1 2" key="2">
    <citation type="submission" date="2015-05" db="EMBL/GenBank/DDBJ databases">
        <title>Lifestyle Evolution in Cyanobacterial Symbionts of Sponges.</title>
        <authorList>
            <person name="Burgsdorf I."/>
            <person name="Slaby B.M."/>
            <person name="Handley K.M."/>
            <person name="Haber M."/>
            <person name="Blom J."/>
            <person name="Marshall C.W."/>
            <person name="Gilbert J.A."/>
            <person name="Hentschel U."/>
            <person name="Steindler L."/>
        </authorList>
    </citation>
    <scope>NUCLEOTIDE SEQUENCE [LARGE SCALE GENOMIC DNA]</scope>
    <source>
        <strain evidence="1">15L</strain>
    </source>
</reference>
<dbReference type="AlphaFoldDB" id="A0A0G8AWV0"/>
<evidence type="ECO:0000313" key="1">
    <source>
        <dbReference type="EMBL" id="KKZ13606.1"/>
    </source>
</evidence>
<protein>
    <submittedName>
        <fullName evidence="1">Uncharacterized protein</fullName>
    </submittedName>
</protein>
<dbReference type="PATRIC" id="fig|1608419.3.peg.2326"/>
<accession>A0A0G8AWV0</accession>
<dbReference type="EMBL" id="JYFQ01000081">
    <property type="protein sequence ID" value="KKZ13606.1"/>
    <property type="molecule type" value="Genomic_DNA"/>
</dbReference>
<comment type="caution">
    <text evidence="1">The sequence shown here is derived from an EMBL/GenBank/DDBJ whole genome shotgun (WGS) entry which is preliminary data.</text>
</comment>
<gene>
    <name evidence="1" type="ORF">TQ37_04015</name>
</gene>
<proteinExistence type="predicted"/>
<feature type="non-terminal residue" evidence="1">
    <location>
        <position position="1"/>
    </location>
</feature>